<comment type="caution">
    <text evidence="1">The sequence shown here is derived from an EMBL/GenBank/DDBJ whole genome shotgun (WGS) entry which is preliminary data.</text>
</comment>
<dbReference type="Proteomes" id="UP001231649">
    <property type="component" value="Chromosome 13"/>
</dbReference>
<name>A0ACC2QKV7_9NEOP</name>
<accession>A0ACC2QKV7</accession>
<evidence type="ECO:0000313" key="1">
    <source>
        <dbReference type="EMBL" id="KAJ8718365.1"/>
    </source>
</evidence>
<organism evidence="1 2">
    <name type="scientific">Mythimna loreyi</name>
    <dbReference type="NCBI Taxonomy" id="667449"/>
    <lineage>
        <taxon>Eukaryota</taxon>
        <taxon>Metazoa</taxon>
        <taxon>Ecdysozoa</taxon>
        <taxon>Arthropoda</taxon>
        <taxon>Hexapoda</taxon>
        <taxon>Insecta</taxon>
        <taxon>Pterygota</taxon>
        <taxon>Neoptera</taxon>
        <taxon>Endopterygota</taxon>
        <taxon>Lepidoptera</taxon>
        <taxon>Glossata</taxon>
        <taxon>Ditrysia</taxon>
        <taxon>Noctuoidea</taxon>
        <taxon>Noctuidae</taxon>
        <taxon>Noctuinae</taxon>
        <taxon>Hadenini</taxon>
        <taxon>Mythimna</taxon>
    </lineage>
</organism>
<dbReference type="EMBL" id="CM056789">
    <property type="protein sequence ID" value="KAJ8718365.1"/>
    <property type="molecule type" value="Genomic_DNA"/>
</dbReference>
<sequence>MNDPEYKNRAKRLATWKEITEEMGSGNAETWLARWKGLKDNFVKYKKSSEPAHADTYKNYKNWPWAEHLMFLDDYFTSRRMPKYSPRPRETQPPSIVEYIIPHEHASNEISQDSSIDHSNKPEQSEESTDDEEDSQKLDGVDHFFLSYAQSFKKLPVRMQIMLKLDIATLFARYELQADGVTPESFDNIPRVVPLPVKTEFDFTFNIDD</sequence>
<gene>
    <name evidence="1" type="ORF">PYW08_002602</name>
</gene>
<reference evidence="1" key="1">
    <citation type="submission" date="2023-03" db="EMBL/GenBank/DDBJ databases">
        <title>Chromosome-level genomes of two armyworms, Mythimna separata and Mythimna loreyi, provide insights into the biosynthesis and reception of sex pheromones.</title>
        <authorList>
            <person name="Zhao H."/>
        </authorList>
    </citation>
    <scope>NUCLEOTIDE SEQUENCE</scope>
    <source>
        <strain evidence="1">BeijingLab</strain>
    </source>
</reference>
<proteinExistence type="predicted"/>
<protein>
    <submittedName>
        <fullName evidence="1">Uncharacterized protein</fullName>
    </submittedName>
</protein>
<keyword evidence="2" id="KW-1185">Reference proteome</keyword>
<evidence type="ECO:0000313" key="2">
    <source>
        <dbReference type="Proteomes" id="UP001231649"/>
    </source>
</evidence>